<dbReference type="GO" id="GO:0005737">
    <property type="term" value="C:cytoplasm"/>
    <property type="evidence" value="ECO:0007669"/>
    <property type="project" value="TreeGrafter"/>
</dbReference>
<reference evidence="7" key="1">
    <citation type="submission" date="2020-06" db="EMBL/GenBank/DDBJ databases">
        <authorList>
            <consortium name="Plant Systems Biology data submission"/>
        </authorList>
    </citation>
    <scope>NUCLEOTIDE SEQUENCE</scope>
    <source>
        <strain evidence="7">D6</strain>
    </source>
</reference>
<accession>A0A9N8EPF6</accession>
<feature type="chain" id="PRO_5040166638" evidence="6">
    <location>
        <begin position="22"/>
        <end position="435"/>
    </location>
</feature>
<keyword evidence="4" id="KW-1133">Transmembrane helix</keyword>
<dbReference type="InterPro" id="IPR007248">
    <property type="entry name" value="Mpv17_PMP22"/>
</dbReference>
<keyword evidence="5" id="KW-0472">Membrane</keyword>
<dbReference type="AlphaFoldDB" id="A0A9N8EPF6"/>
<evidence type="ECO:0000256" key="5">
    <source>
        <dbReference type="ARBA" id="ARBA00023136"/>
    </source>
</evidence>
<dbReference type="OrthoDB" id="430207at2759"/>
<organism evidence="7 8">
    <name type="scientific">Seminavis robusta</name>
    <dbReference type="NCBI Taxonomy" id="568900"/>
    <lineage>
        <taxon>Eukaryota</taxon>
        <taxon>Sar</taxon>
        <taxon>Stramenopiles</taxon>
        <taxon>Ochrophyta</taxon>
        <taxon>Bacillariophyta</taxon>
        <taxon>Bacillariophyceae</taxon>
        <taxon>Bacillariophycidae</taxon>
        <taxon>Naviculales</taxon>
        <taxon>Naviculaceae</taxon>
        <taxon>Seminavis</taxon>
    </lineage>
</organism>
<dbReference type="Pfam" id="PF04117">
    <property type="entry name" value="Mpv17_PMP22"/>
    <property type="match status" value="1"/>
</dbReference>
<name>A0A9N8EPF6_9STRA</name>
<comment type="similarity">
    <text evidence="2">Belongs to the peroxisomal membrane protein PXMP2/4 family.</text>
</comment>
<gene>
    <name evidence="7" type="ORF">SEMRO_1370_G267050.1</name>
</gene>
<sequence>MFSIPNVGVLLFAAMAASANGFSLLPSQQLQPLGGVAPLAAPLASKPTRRRASCTLVTHSPSSLTTLHMSEVSTSSVAADDLAIGDQAAESELLSASVEEMVLSQQPQDTLERITQKLQQIDINEVINTTLIVLVSIAVCYKLTMVNAGMTRGWSPEEIGARMAADNWGGYLNVLRDSPVSTKAVTSATVYTIGDVIAQRTEGESIGSLDRPRILRSLLAGLIGHGPLSHCWYNISEDLFNFLHLTQWWSFLPKVAIDQATWGPFWNNTYIVMLGLMKRESLESIWEDIKRTTIPLVVSGLKLWPLAHCITYGVIPVENRLILLKLFGSQFWRLKLQEEEVPTRRIPRLPVVPNQPLPRRTSKPVHHKNVQYPTTKNATVRVRYVAECLINFHVSYPVAQSSYDTTINQAATCSSRHGLYCFTLYHPFVYTIQSI</sequence>
<dbReference type="EMBL" id="CAICTM010001368">
    <property type="protein sequence ID" value="CAB9523051.1"/>
    <property type="molecule type" value="Genomic_DNA"/>
</dbReference>
<evidence type="ECO:0000256" key="6">
    <source>
        <dbReference type="SAM" id="SignalP"/>
    </source>
</evidence>
<dbReference type="Proteomes" id="UP001153069">
    <property type="component" value="Unassembled WGS sequence"/>
</dbReference>
<feature type="signal peptide" evidence="6">
    <location>
        <begin position="1"/>
        <end position="21"/>
    </location>
</feature>
<keyword evidence="8" id="KW-1185">Reference proteome</keyword>
<dbReference type="PANTHER" id="PTHR11266">
    <property type="entry name" value="PEROXISOMAL MEMBRANE PROTEIN 2, PXMP2 MPV17"/>
    <property type="match status" value="1"/>
</dbReference>
<evidence type="ECO:0000313" key="7">
    <source>
        <dbReference type="EMBL" id="CAB9523051.1"/>
    </source>
</evidence>
<dbReference type="PANTHER" id="PTHR11266:SF121">
    <property type="entry name" value="OS09G0315000 PROTEIN"/>
    <property type="match status" value="1"/>
</dbReference>
<evidence type="ECO:0000256" key="2">
    <source>
        <dbReference type="ARBA" id="ARBA00006824"/>
    </source>
</evidence>
<keyword evidence="3" id="KW-0812">Transmembrane</keyword>
<keyword evidence="6" id="KW-0732">Signal</keyword>
<dbReference type="GO" id="GO:0016020">
    <property type="term" value="C:membrane"/>
    <property type="evidence" value="ECO:0007669"/>
    <property type="project" value="UniProtKB-SubCell"/>
</dbReference>
<evidence type="ECO:0000256" key="3">
    <source>
        <dbReference type="ARBA" id="ARBA00022692"/>
    </source>
</evidence>
<comment type="caution">
    <text evidence="7">The sequence shown here is derived from an EMBL/GenBank/DDBJ whole genome shotgun (WGS) entry which is preliminary data.</text>
</comment>
<protein>
    <submittedName>
        <fullName evidence="7">PXMP2/4 family protein</fullName>
    </submittedName>
</protein>
<evidence type="ECO:0000313" key="8">
    <source>
        <dbReference type="Proteomes" id="UP001153069"/>
    </source>
</evidence>
<comment type="subcellular location">
    <subcellularLocation>
        <location evidence="1">Membrane</location>
        <topology evidence="1">Multi-pass membrane protein</topology>
    </subcellularLocation>
</comment>
<evidence type="ECO:0000256" key="1">
    <source>
        <dbReference type="ARBA" id="ARBA00004141"/>
    </source>
</evidence>
<proteinExistence type="inferred from homology"/>
<evidence type="ECO:0000256" key="4">
    <source>
        <dbReference type="ARBA" id="ARBA00022989"/>
    </source>
</evidence>